<evidence type="ECO:0000256" key="3">
    <source>
        <dbReference type="ARBA" id="ARBA00022723"/>
    </source>
</evidence>
<dbReference type="SUPFAM" id="SSF88723">
    <property type="entry name" value="PIN domain-like"/>
    <property type="match status" value="1"/>
</dbReference>
<dbReference type="InterPro" id="IPR016197">
    <property type="entry name" value="Chromo-like_dom_sf"/>
</dbReference>
<sequence length="474" mass="53636">MGVRYLWDILESCKKTLPLHHLQNKKVCVDLSCWIVQLHNVNRSHCPLKDKVYLKGLFHRLRALIALNCSLVFVTDGSIPAMKLSTYRRRLNAVNEPVLEPCKLLPVKRNMGSEFSRMIKEAKLLGAALGIPCLDGIEEAEAQCALLNSESFCDGCYSSDSDAFLFGARTVYREICLGEGGYVICYEMDDIERQLGFGRNSLISLAILLGSDYTPGIRGFGPESACKLVKSLGDKAVLQQFTSEELPILTKPKSLKQRGQCDNKENAGPKNLHGEDCDTREMKNHFLSVINAYLEPRCHAAESEIVRRVLALYPFNRGRLHEICAQFFEWPPEKTDEYILPKVAERSLRRFSNLRSSSSQSGVDLPLNEMPVKCPVSCIKKTRKIHGKDYFEVCWVDMDGLNASTVPADILESACPEMIHEFHQSKLRKPKQQRPLRRKKAEIEEINEKLNELLLREKSQEEADSNSNGVCEII</sequence>
<dbReference type="PRINTS" id="PR00853">
    <property type="entry name" value="XPGRADSUPER"/>
</dbReference>
<name>S8CUP2_9LAMI</name>
<keyword evidence="5" id="KW-0227">DNA damage</keyword>
<evidence type="ECO:0000256" key="4">
    <source>
        <dbReference type="ARBA" id="ARBA00022759"/>
    </source>
</evidence>
<dbReference type="PANTHER" id="PTHR11081">
    <property type="entry name" value="FLAP ENDONUCLEASE FAMILY MEMBER"/>
    <property type="match status" value="1"/>
</dbReference>
<dbReference type="Pfam" id="PF25386">
    <property type="entry name" value="Chromo_SEND1"/>
    <property type="match status" value="1"/>
</dbReference>
<organism evidence="13 14">
    <name type="scientific">Genlisea aurea</name>
    <dbReference type="NCBI Taxonomy" id="192259"/>
    <lineage>
        <taxon>Eukaryota</taxon>
        <taxon>Viridiplantae</taxon>
        <taxon>Streptophyta</taxon>
        <taxon>Embryophyta</taxon>
        <taxon>Tracheophyta</taxon>
        <taxon>Spermatophyta</taxon>
        <taxon>Magnoliopsida</taxon>
        <taxon>eudicotyledons</taxon>
        <taxon>Gunneridae</taxon>
        <taxon>Pentapetalae</taxon>
        <taxon>asterids</taxon>
        <taxon>lamiids</taxon>
        <taxon>Lamiales</taxon>
        <taxon>Lentibulariaceae</taxon>
        <taxon>Genlisea</taxon>
    </lineage>
</organism>
<dbReference type="CDD" id="cd00024">
    <property type="entry name" value="CD_CSD"/>
    <property type="match status" value="1"/>
</dbReference>
<dbReference type="SMART" id="SM00485">
    <property type="entry name" value="XPGN"/>
    <property type="match status" value="1"/>
</dbReference>
<evidence type="ECO:0000256" key="8">
    <source>
        <dbReference type="ARBA" id="ARBA00023204"/>
    </source>
</evidence>
<keyword evidence="2" id="KW-0540">Nuclease</keyword>
<keyword evidence="8" id="KW-0234">DNA repair</keyword>
<feature type="domain" description="XPG N-terminal" evidence="12">
    <location>
        <begin position="1"/>
        <end position="97"/>
    </location>
</feature>
<dbReference type="GO" id="GO:0006281">
    <property type="term" value="P:DNA repair"/>
    <property type="evidence" value="ECO:0007669"/>
    <property type="project" value="UniProtKB-KW"/>
</dbReference>
<dbReference type="GO" id="GO:0009650">
    <property type="term" value="P:UV protection"/>
    <property type="evidence" value="ECO:0007669"/>
    <property type="project" value="UniProtKB-ARBA"/>
</dbReference>
<comment type="cofactor">
    <cofactor evidence="1">
        <name>Mg(2+)</name>
        <dbReference type="ChEBI" id="CHEBI:18420"/>
    </cofactor>
</comment>
<keyword evidence="7" id="KW-0460">Magnesium</keyword>
<dbReference type="GO" id="GO:0003677">
    <property type="term" value="F:DNA binding"/>
    <property type="evidence" value="ECO:0007669"/>
    <property type="project" value="InterPro"/>
</dbReference>
<protein>
    <recommendedName>
        <fullName evidence="15">Flap endonuclease GEN-like 2</fullName>
    </recommendedName>
</protein>
<evidence type="ECO:0000256" key="5">
    <source>
        <dbReference type="ARBA" id="ARBA00022763"/>
    </source>
</evidence>
<accession>S8CUP2</accession>
<evidence type="ECO:0000259" key="12">
    <source>
        <dbReference type="SMART" id="SM00485"/>
    </source>
</evidence>
<dbReference type="Proteomes" id="UP000015453">
    <property type="component" value="Unassembled WGS sequence"/>
</dbReference>
<evidence type="ECO:0000313" key="14">
    <source>
        <dbReference type="Proteomes" id="UP000015453"/>
    </source>
</evidence>
<dbReference type="InterPro" id="IPR029060">
    <property type="entry name" value="PIN-like_dom_sf"/>
</dbReference>
<evidence type="ECO:0000256" key="6">
    <source>
        <dbReference type="ARBA" id="ARBA00022801"/>
    </source>
</evidence>
<dbReference type="EMBL" id="AUSU01002532">
    <property type="protein sequence ID" value="EPS68611.1"/>
    <property type="molecule type" value="Genomic_DNA"/>
</dbReference>
<dbReference type="InterPro" id="IPR006086">
    <property type="entry name" value="XPG-I_dom"/>
</dbReference>
<dbReference type="InterPro" id="IPR036279">
    <property type="entry name" value="5-3_exonuclease_C_sf"/>
</dbReference>
<dbReference type="OrthoDB" id="2959108at2759"/>
<dbReference type="Pfam" id="PF00752">
    <property type="entry name" value="XPG_N"/>
    <property type="match status" value="1"/>
</dbReference>
<reference evidence="13 14" key="1">
    <citation type="journal article" date="2013" name="BMC Genomics">
        <title>The miniature genome of a carnivorous plant Genlisea aurea contains a low number of genes and short non-coding sequences.</title>
        <authorList>
            <person name="Leushkin E.V."/>
            <person name="Sutormin R.A."/>
            <person name="Nabieva E.R."/>
            <person name="Penin A.A."/>
            <person name="Kondrashov A.S."/>
            <person name="Logacheva M.D."/>
        </authorList>
    </citation>
    <scope>NUCLEOTIDE SEQUENCE [LARGE SCALE GENOMIC DNA]</scope>
</reference>
<evidence type="ECO:0000313" key="13">
    <source>
        <dbReference type="EMBL" id="EPS68611.1"/>
    </source>
</evidence>
<proteinExistence type="inferred from homology"/>
<evidence type="ECO:0000256" key="2">
    <source>
        <dbReference type="ARBA" id="ARBA00022722"/>
    </source>
</evidence>
<dbReference type="InterPro" id="IPR008918">
    <property type="entry name" value="HhH2"/>
</dbReference>
<keyword evidence="10" id="KW-0175">Coiled coil</keyword>
<dbReference type="Gene3D" id="1.10.150.20">
    <property type="entry name" value="5' to 3' exonuclease, C-terminal subdomain"/>
    <property type="match status" value="1"/>
</dbReference>
<dbReference type="InterPro" id="IPR006085">
    <property type="entry name" value="XPG_DNA_repair_N"/>
</dbReference>
<keyword evidence="14" id="KW-1185">Reference proteome</keyword>
<dbReference type="SMART" id="SM00484">
    <property type="entry name" value="XPGI"/>
    <property type="match status" value="1"/>
</dbReference>
<evidence type="ECO:0000256" key="10">
    <source>
        <dbReference type="SAM" id="Coils"/>
    </source>
</evidence>
<dbReference type="CDD" id="cd09900">
    <property type="entry name" value="H3TH_XPG-like"/>
    <property type="match status" value="1"/>
</dbReference>
<evidence type="ECO:0000256" key="9">
    <source>
        <dbReference type="ARBA" id="ARBA00038112"/>
    </source>
</evidence>
<dbReference type="PANTHER" id="PTHR11081:SF54">
    <property type="entry name" value="SINGLE-STRAND DNA ENDONUCLEASE 1"/>
    <property type="match status" value="1"/>
</dbReference>
<gene>
    <name evidence="13" type="ORF">M569_06158</name>
</gene>
<dbReference type="SUPFAM" id="SSF54160">
    <property type="entry name" value="Chromo domain-like"/>
    <property type="match status" value="1"/>
</dbReference>
<feature type="non-terminal residue" evidence="13">
    <location>
        <position position="474"/>
    </location>
</feature>
<evidence type="ECO:0000259" key="11">
    <source>
        <dbReference type="SMART" id="SM00484"/>
    </source>
</evidence>
<dbReference type="CDD" id="cd09869">
    <property type="entry name" value="PIN_GEN1"/>
    <property type="match status" value="1"/>
</dbReference>
<dbReference type="SMART" id="SM00279">
    <property type="entry name" value="HhH2"/>
    <property type="match status" value="1"/>
</dbReference>
<keyword evidence="3" id="KW-0479">Metal-binding</keyword>
<keyword evidence="6" id="KW-0378">Hydrolase</keyword>
<dbReference type="AlphaFoldDB" id="S8CUP2"/>
<comment type="caution">
    <text evidence="13">The sequence shown here is derived from an EMBL/GenBank/DDBJ whole genome shotgun (WGS) entry which is preliminary data.</text>
</comment>
<feature type="coiled-coil region" evidence="10">
    <location>
        <begin position="436"/>
        <end position="463"/>
    </location>
</feature>
<evidence type="ECO:0008006" key="15">
    <source>
        <dbReference type="Google" id="ProtNLM"/>
    </source>
</evidence>
<dbReference type="FunFam" id="1.10.150.20:FF:000030">
    <property type="entry name" value="Flap endonuclease GEN-like 1"/>
    <property type="match status" value="1"/>
</dbReference>
<keyword evidence="4" id="KW-0255">Endonuclease</keyword>
<evidence type="ECO:0000256" key="1">
    <source>
        <dbReference type="ARBA" id="ARBA00001946"/>
    </source>
</evidence>
<dbReference type="Gene3D" id="3.40.50.1010">
    <property type="entry name" value="5'-nuclease"/>
    <property type="match status" value="1"/>
</dbReference>
<dbReference type="InterPro" id="IPR006084">
    <property type="entry name" value="XPG/Rad2"/>
</dbReference>
<dbReference type="GO" id="GO:0017108">
    <property type="term" value="F:5'-flap endonuclease activity"/>
    <property type="evidence" value="ECO:0007669"/>
    <property type="project" value="TreeGrafter"/>
</dbReference>
<feature type="domain" description="XPG-I" evidence="11">
    <location>
        <begin position="127"/>
        <end position="197"/>
    </location>
</feature>
<dbReference type="SUPFAM" id="SSF47807">
    <property type="entry name" value="5' to 3' exonuclease, C-terminal subdomain"/>
    <property type="match status" value="1"/>
</dbReference>
<comment type="similarity">
    <text evidence="9">Belongs to the XPG/RAD2 endonuclease family. GEN subfamily.</text>
</comment>
<dbReference type="GO" id="GO:0046872">
    <property type="term" value="F:metal ion binding"/>
    <property type="evidence" value="ECO:0007669"/>
    <property type="project" value="UniProtKB-KW"/>
</dbReference>
<dbReference type="Pfam" id="PF00867">
    <property type="entry name" value="XPG_I"/>
    <property type="match status" value="1"/>
</dbReference>
<dbReference type="InterPro" id="IPR057340">
    <property type="entry name" value="Chromo_SEND1"/>
</dbReference>
<evidence type="ECO:0000256" key="7">
    <source>
        <dbReference type="ARBA" id="ARBA00022842"/>
    </source>
</evidence>